<evidence type="ECO:0000313" key="2">
    <source>
        <dbReference type="Proteomes" id="UP000091857"/>
    </source>
</evidence>
<dbReference type="Proteomes" id="UP000091857">
    <property type="component" value="Chromosome 9"/>
</dbReference>
<reference evidence="2" key="1">
    <citation type="journal article" date="2016" name="Nat. Biotechnol.">
        <title>Sequencing wild and cultivated cassava and related species reveals extensive interspecific hybridization and genetic diversity.</title>
        <authorList>
            <person name="Bredeson J.V."/>
            <person name="Lyons J.B."/>
            <person name="Prochnik S.E."/>
            <person name="Wu G.A."/>
            <person name="Ha C.M."/>
            <person name="Edsinger-Gonzales E."/>
            <person name="Grimwood J."/>
            <person name="Schmutz J."/>
            <person name="Rabbi I.Y."/>
            <person name="Egesi C."/>
            <person name="Nauluvula P."/>
            <person name="Lebot V."/>
            <person name="Ndunguru J."/>
            <person name="Mkamilo G."/>
            <person name="Bart R.S."/>
            <person name="Setter T.L."/>
            <person name="Gleadow R.M."/>
            <person name="Kulakow P."/>
            <person name="Ferguson M.E."/>
            <person name="Rounsley S."/>
            <person name="Rokhsar D.S."/>
        </authorList>
    </citation>
    <scope>NUCLEOTIDE SEQUENCE [LARGE SCALE GENOMIC DNA]</scope>
    <source>
        <strain evidence="2">cv. AM560-2</strain>
    </source>
</reference>
<proteinExistence type="predicted"/>
<organism evidence="1 2">
    <name type="scientific">Manihot esculenta</name>
    <name type="common">Cassava</name>
    <name type="synonym">Jatropha manihot</name>
    <dbReference type="NCBI Taxonomy" id="3983"/>
    <lineage>
        <taxon>Eukaryota</taxon>
        <taxon>Viridiplantae</taxon>
        <taxon>Streptophyta</taxon>
        <taxon>Embryophyta</taxon>
        <taxon>Tracheophyta</taxon>
        <taxon>Spermatophyta</taxon>
        <taxon>Magnoliopsida</taxon>
        <taxon>eudicotyledons</taxon>
        <taxon>Gunneridae</taxon>
        <taxon>Pentapetalae</taxon>
        <taxon>rosids</taxon>
        <taxon>fabids</taxon>
        <taxon>Malpighiales</taxon>
        <taxon>Euphorbiaceae</taxon>
        <taxon>Crotonoideae</taxon>
        <taxon>Manihoteae</taxon>
        <taxon>Manihot</taxon>
    </lineage>
</organism>
<evidence type="ECO:0000313" key="1">
    <source>
        <dbReference type="EMBL" id="KAG8647251.1"/>
    </source>
</evidence>
<name>A0ACB7H4Y4_MANES</name>
<gene>
    <name evidence="1" type="ORF">MANES_09G063900v8</name>
</gene>
<sequence>MTDQPRLLTINNLRTTSHLIKQAAASFSANPFTFLLLSLLLFSFRYFVENGTIVLTSFIDRDPSLKSLLSRLDLAGHHLHPPHHRIHRFPHRRHRRPFLHLTRVGTLDDDFFSGDDDTDRSLFGPNHKLLPNGTSVILYNFDSGLGFSEFVIDNGINIPETVRSGIQFKADSLPMDSSDRESSDNSDNEKEEEEENRSMGIEKGGELDRIVDLQFFIKGLELGRRDAAALFFLVSLLSVAYGWVILGFTAIYSWISGIVFVAVVNDLLGRFTSSVAVVWNGSRLGLKRLTGFILMRWAVRDALTQLIGLWYFGEIEDQYSFFKLFVRLKLMPFSIMSPWIRGFEKEISGFLLTWFLLDAFVAFIFAVDAWVTIVDSRRTGREIVKEGCYLISTMFNQAIQIKSMETILCGSAARWVLSRVFGKFLAAIFQSTVEVYFMVAWLIFYLAARCKEAHSEGRRFGRRELEGLIDGRR</sequence>
<protein>
    <submittedName>
        <fullName evidence="1">Uncharacterized protein</fullName>
    </submittedName>
</protein>
<comment type="caution">
    <text evidence="1">The sequence shown here is derived from an EMBL/GenBank/DDBJ whole genome shotgun (WGS) entry which is preliminary data.</text>
</comment>
<keyword evidence="2" id="KW-1185">Reference proteome</keyword>
<accession>A0ACB7H4Y4</accession>
<dbReference type="EMBL" id="CM004395">
    <property type="protein sequence ID" value="KAG8647251.1"/>
    <property type="molecule type" value="Genomic_DNA"/>
</dbReference>